<evidence type="ECO:0000256" key="3">
    <source>
        <dbReference type="ARBA" id="ARBA00022729"/>
    </source>
</evidence>
<dbReference type="Proteomes" id="UP000264820">
    <property type="component" value="Unplaced"/>
</dbReference>
<dbReference type="PANTHER" id="PTHR10036:SF3">
    <property type="entry name" value="PROTEIN SLEEPLESS-RELATED"/>
    <property type="match status" value="1"/>
</dbReference>
<dbReference type="KEGG" id="hcq:109517674"/>
<dbReference type="Ensembl" id="ENSHCOT00000015386.1">
    <property type="protein sequence ID" value="ENSHCOP00000023301.1"/>
    <property type="gene ID" value="ENSHCOG00000011697.1"/>
</dbReference>
<dbReference type="GeneTree" id="ENSGT00690000103986"/>
<dbReference type="Gene3D" id="2.10.60.10">
    <property type="entry name" value="CD59"/>
    <property type="match status" value="1"/>
</dbReference>
<keyword evidence="4" id="KW-0472">Membrane</keyword>
<sequence length="125" mass="13169">MLLVLVVLSLFFSPVLLLSCYVCSSSLTNDECNSSTQECQAPLDTCMTVVDTLGHMKAIVKQCASRATCNGAASTAFVDSDGNGNAVSCCNSYNLCNFSGGEVIHAQKLVSLLLLVSAGTILWSY</sequence>
<dbReference type="InterPro" id="IPR016054">
    <property type="entry name" value="LY6_UPA_recep-like"/>
</dbReference>
<evidence type="ECO:0000256" key="6">
    <source>
        <dbReference type="ARBA" id="ARBA00023180"/>
    </source>
</evidence>
<evidence type="ECO:0000259" key="8">
    <source>
        <dbReference type="SMART" id="SM00134"/>
    </source>
</evidence>
<dbReference type="GeneID" id="109517674"/>
<evidence type="ECO:0000256" key="2">
    <source>
        <dbReference type="ARBA" id="ARBA00022475"/>
    </source>
</evidence>
<feature type="chain" id="PRO_5018718856" evidence="7">
    <location>
        <begin position="18"/>
        <end position="125"/>
    </location>
</feature>
<keyword evidence="6" id="KW-0325">Glycoprotein</keyword>
<dbReference type="RefSeq" id="XP_019728546.1">
    <property type="nucleotide sequence ID" value="XM_019872987.1"/>
</dbReference>
<evidence type="ECO:0000256" key="5">
    <source>
        <dbReference type="ARBA" id="ARBA00023157"/>
    </source>
</evidence>
<keyword evidence="3 7" id="KW-0732">Signal</keyword>
<evidence type="ECO:0000256" key="4">
    <source>
        <dbReference type="ARBA" id="ARBA00023136"/>
    </source>
</evidence>
<dbReference type="AlphaFoldDB" id="A0A3Q3DXR1"/>
<evidence type="ECO:0000256" key="7">
    <source>
        <dbReference type="SAM" id="SignalP"/>
    </source>
</evidence>
<keyword evidence="2" id="KW-1003">Cell membrane</keyword>
<keyword evidence="5" id="KW-1015">Disulfide bond</keyword>
<reference evidence="9" key="1">
    <citation type="submission" date="2025-08" db="UniProtKB">
        <authorList>
            <consortium name="Ensembl"/>
        </authorList>
    </citation>
    <scope>IDENTIFICATION</scope>
</reference>
<comment type="subcellular location">
    <subcellularLocation>
        <location evidence="1">Cell membrane</location>
    </subcellularLocation>
</comment>
<dbReference type="SMART" id="SM00134">
    <property type="entry name" value="LU"/>
    <property type="match status" value="1"/>
</dbReference>
<dbReference type="GO" id="GO:0005886">
    <property type="term" value="C:plasma membrane"/>
    <property type="evidence" value="ECO:0007669"/>
    <property type="project" value="UniProtKB-SubCell"/>
</dbReference>
<evidence type="ECO:0000256" key="1">
    <source>
        <dbReference type="ARBA" id="ARBA00004236"/>
    </source>
</evidence>
<feature type="signal peptide" evidence="7">
    <location>
        <begin position="1"/>
        <end position="17"/>
    </location>
</feature>
<organism evidence="9 10">
    <name type="scientific">Hippocampus comes</name>
    <name type="common">Tiger tail seahorse</name>
    <dbReference type="NCBI Taxonomy" id="109280"/>
    <lineage>
        <taxon>Eukaryota</taxon>
        <taxon>Metazoa</taxon>
        <taxon>Chordata</taxon>
        <taxon>Craniata</taxon>
        <taxon>Vertebrata</taxon>
        <taxon>Euteleostomi</taxon>
        <taxon>Actinopterygii</taxon>
        <taxon>Neopterygii</taxon>
        <taxon>Teleostei</taxon>
        <taxon>Neoteleostei</taxon>
        <taxon>Acanthomorphata</taxon>
        <taxon>Syngnathiaria</taxon>
        <taxon>Syngnathiformes</taxon>
        <taxon>Syngnathoidei</taxon>
        <taxon>Syngnathidae</taxon>
        <taxon>Hippocampus</taxon>
    </lineage>
</organism>
<dbReference type="OMA" id="TAITKQC"/>
<dbReference type="STRING" id="109280.ENSHCOP00000023301"/>
<dbReference type="SUPFAM" id="SSF57302">
    <property type="entry name" value="Snake toxin-like"/>
    <property type="match status" value="1"/>
</dbReference>
<dbReference type="OrthoDB" id="10002433at2759"/>
<protein>
    <submittedName>
        <fullName evidence="9">Prostate stem cell antigen-like</fullName>
    </submittedName>
</protein>
<reference evidence="9" key="2">
    <citation type="submission" date="2025-09" db="UniProtKB">
        <authorList>
            <consortium name="Ensembl"/>
        </authorList>
    </citation>
    <scope>IDENTIFICATION</scope>
</reference>
<dbReference type="InterPro" id="IPR035076">
    <property type="entry name" value="Toxin/TOLIP"/>
</dbReference>
<name>A0A3Q3DXR1_HIPCM</name>
<accession>A0A3Q3DXR1</accession>
<dbReference type="InterPro" id="IPR045860">
    <property type="entry name" value="Snake_toxin-like_sf"/>
</dbReference>
<keyword evidence="10" id="KW-1185">Reference proteome</keyword>
<dbReference type="PANTHER" id="PTHR10036">
    <property type="entry name" value="CD59 GLYCOPROTEIN"/>
    <property type="match status" value="1"/>
</dbReference>
<feature type="domain" description="UPAR/Ly6" evidence="8">
    <location>
        <begin position="18"/>
        <end position="111"/>
    </location>
</feature>
<evidence type="ECO:0000313" key="9">
    <source>
        <dbReference type="Ensembl" id="ENSHCOP00000023301.1"/>
    </source>
</evidence>
<dbReference type="Pfam" id="PF00087">
    <property type="entry name" value="Toxin_TOLIP"/>
    <property type="match status" value="1"/>
</dbReference>
<proteinExistence type="predicted"/>
<evidence type="ECO:0000313" key="10">
    <source>
        <dbReference type="Proteomes" id="UP000264820"/>
    </source>
</evidence>